<dbReference type="AlphaFoldDB" id="A0A0A8YGV1"/>
<proteinExistence type="predicted"/>
<protein>
    <submittedName>
        <fullName evidence="1">Uncharacterized protein</fullName>
    </submittedName>
</protein>
<name>A0A0A8YGV1_ARUDO</name>
<dbReference type="EMBL" id="GBRH01272321">
    <property type="protein sequence ID" value="JAD25574.1"/>
    <property type="molecule type" value="Transcribed_RNA"/>
</dbReference>
<sequence>MFIRPLGSPPRANEARFY</sequence>
<accession>A0A0A8YGV1</accession>
<reference evidence="1" key="1">
    <citation type="submission" date="2014-09" db="EMBL/GenBank/DDBJ databases">
        <authorList>
            <person name="Magalhaes I.L.F."/>
            <person name="Oliveira U."/>
            <person name="Santos F.R."/>
            <person name="Vidigal T.H.D.A."/>
            <person name="Brescovit A.D."/>
            <person name="Santos A.J."/>
        </authorList>
    </citation>
    <scope>NUCLEOTIDE SEQUENCE</scope>
    <source>
        <tissue evidence="1">Shoot tissue taken approximately 20 cm above the soil surface</tissue>
    </source>
</reference>
<evidence type="ECO:0000313" key="1">
    <source>
        <dbReference type="EMBL" id="JAD25574.1"/>
    </source>
</evidence>
<reference evidence="1" key="2">
    <citation type="journal article" date="2015" name="Data Brief">
        <title>Shoot transcriptome of the giant reed, Arundo donax.</title>
        <authorList>
            <person name="Barrero R.A."/>
            <person name="Guerrero F.D."/>
            <person name="Moolhuijzen P."/>
            <person name="Goolsby J.A."/>
            <person name="Tidwell J."/>
            <person name="Bellgard S.E."/>
            <person name="Bellgard M.I."/>
        </authorList>
    </citation>
    <scope>NUCLEOTIDE SEQUENCE</scope>
    <source>
        <tissue evidence="1">Shoot tissue taken approximately 20 cm above the soil surface</tissue>
    </source>
</reference>
<organism evidence="1">
    <name type="scientific">Arundo donax</name>
    <name type="common">Giant reed</name>
    <name type="synonym">Donax arundinaceus</name>
    <dbReference type="NCBI Taxonomy" id="35708"/>
    <lineage>
        <taxon>Eukaryota</taxon>
        <taxon>Viridiplantae</taxon>
        <taxon>Streptophyta</taxon>
        <taxon>Embryophyta</taxon>
        <taxon>Tracheophyta</taxon>
        <taxon>Spermatophyta</taxon>
        <taxon>Magnoliopsida</taxon>
        <taxon>Liliopsida</taxon>
        <taxon>Poales</taxon>
        <taxon>Poaceae</taxon>
        <taxon>PACMAD clade</taxon>
        <taxon>Arundinoideae</taxon>
        <taxon>Arundineae</taxon>
        <taxon>Arundo</taxon>
    </lineage>
</organism>